<gene>
    <name evidence="1" type="ORF">EBN03_02360</name>
</gene>
<evidence type="ECO:0000313" key="2">
    <source>
        <dbReference type="Proteomes" id="UP000279275"/>
    </source>
</evidence>
<dbReference type="AlphaFoldDB" id="A0A3M2LCB6"/>
<sequence>MTTLLHRTPIRTAAAIAAVLTLAGCGPDEPAATTATSTPASSAPAQAAGIDASILTPAEVDGIVAPAKAKTTDPADYAAAAADYVKDQLTTPADALDGRAGIAPQTCATVLGIGYKQVFGANTTAFRYRQIDKGDRQNTSSYEALGRYAAPDTTALKTVVDALQACNGKKIPAPGPAGASYLVDKVHTDANSAAWTFHVLNPQVVDRDYDCVLRVAGNSVLEIELASGDAGAVADLAVRRANG</sequence>
<dbReference type="RefSeq" id="WP_122186141.1">
    <property type="nucleotide sequence ID" value="NZ_RFFH01000001.1"/>
</dbReference>
<protein>
    <submittedName>
        <fullName evidence="1">Sensor domain-containing protein</fullName>
    </submittedName>
</protein>
<accession>A0A3M2LCB6</accession>
<proteinExistence type="predicted"/>
<comment type="caution">
    <text evidence="1">The sequence shown here is derived from an EMBL/GenBank/DDBJ whole genome shotgun (WGS) entry which is preliminary data.</text>
</comment>
<keyword evidence="2" id="KW-1185">Reference proteome</keyword>
<reference evidence="1 2" key="1">
    <citation type="submission" date="2018-10" db="EMBL/GenBank/DDBJ databases">
        <title>Isolation from cow dung.</title>
        <authorList>
            <person name="Ling L."/>
        </authorList>
    </citation>
    <scope>NUCLEOTIDE SEQUENCE [LARGE SCALE GENOMIC DNA]</scope>
    <source>
        <strain evidence="1 2">NEAU-LL90</strain>
    </source>
</reference>
<dbReference type="OrthoDB" id="9858117at2"/>
<name>A0A3M2LCB6_9NOCA</name>
<dbReference type="PROSITE" id="PS51257">
    <property type="entry name" value="PROKAR_LIPOPROTEIN"/>
    <property type="match status" value="1"/>
</dbReference>
<organism evidence="1 2">
    <name type="scientific">Nocardia stercoris</name>
    <dbReference type="NCBI Taxonomy" id="2483361"/>
    <lineage>
        <taxon>Bacteria</taxon>
        <taxon>Bacillati</taxon>
        <taxon>Actinomycetota</taxon>
        <taxon>Actinomycetes</taxon>
        <taxon>Mycobacteriales</taxon>
        <taxon>Nocardiaceae</taxon>
        <taxon>Nocardia</taxon>
    </lineage>
</organism>
<dbReference type="Proteomes" id="UP000279275">
    <property type="component" value="Unassembled WGS sequence"/>
</dbReference>
<evidence type="ECO:0000313" key="1">
    <source>
        <dbReference type="EMBL" id="RMI35167.1"/>
    </source>
</evidence>
<dbReference type="EMBL" id="RFFH01000001">
    <property type="protein sequence ID" value="RMI35167.1"/>
    <property type="molecule type" value="Genomic_DNA"/>
</dbReference>